<dbReference type="InterPro" id="IPR027470">
    <property type="entry name" value="Cation_efflux_CTD"/>
</dbReference>
<protein>
    <submittedName>
        <fullName evidence="10">Uncharacterized protein</fullName>
    </submittedName>
</protein>
<dbReference type="InterPro" id="IPR002524">
    <property type="entry name" value="Cation_efflux"/>
</dbReference>
<evidence type="ECO:0000256" key="5">
    <source>
        <dbReference type="ARBA" id="ARBA00022989"/>
    </source>
</evidence>
<feature type="domain" description="Cation efflux protein cytoplasmic" evidence="9">
    <location>
        <begin position="218"/>
        <end position="296"/>
    </location>
</feature>
<evidence type="ECO:0000259" key="8">
    <source>
        <dbReference type="Pfam" id="PF01545"/>
    </source>
</evidence>
<keyword evidence="3" id="KW-0813">Transport</keyword>
<name>A0A2U3DBE8_SULT2</name>
<proteinExistence type="inferred from homology"/>
<dbReference type="Proteomes" id="UP000245380">
    <property type="component" value="Unassembled WGS sequence"/>
</dbReference>
<sequence length="301" mass="32379">MERNQTQEQKSNQLAFYSLLLNVVLTAGKGIVGVIAHSDALLADAAHSGADVAGSIAVLIGIRVARRPADSDHPYGHGKAEEIAASLVAMLLILAGLDVVYSSVRQFLTLSSAPDSLALYTAVIAMLAKEGMYHYQLRVAQKLSSPALYAGAADHRSDVYSSLAAAVGIFLALLGKWNHIQALRLADPVAGFLVAAVVVHIGYQLAKQSYRSLMDQVLDPESTKEMLAVAMAVEGVLRIDDLRARSFGSYLVIDIKLSVDGEATVSAGHRVAKEVKYQMMKRFHSVADVFVHVNPYFTSNE</sequence>
<evidence type="ECO:0000256" key="1">
    <source>
        <dbReference type="ARBA" id="ARBA00004141"/>
    </source>
</evidence>
<reference evidence="10 11" key="1">
    <citation type="submission" date="2016-11" db="EMBL/GenBank/DDBJ databases">
        <title>Comparative genomics of Acidibacillus ferroxidans species.</title>
        <authorList>
            <person name="Oliveira G."/>
            <person name="Nunes G."/>
            <person name="Oliveira R."/>
            <person name="Araujo F."/>
            <person name="Salim A."/>
            <person name="Scholte L."/>
            <person name="Morais D."/>
            <person name="Nancucheo I."/>
            <person name="Johnson D.B."/>
            <person name="Grail B."/>
            <person name="Bittencourt J."/>
            <person name="Valadares R."/>
        </authorList>
    </citation>
    <scope>NUCLEOTIDE SEQUENCE [LARGE SCALE GENOMIC DNA]</scope>
    <source>
        <strain evidence="10 11">Y002</strain>
    </source>
</reference>
<dbReference type="SUPFAM" id="SSF161111">
    <property type="entry name" value="Cation efflux protein transmembrane domain-like"/>
    <property type="match status" value="1"/>
</dbReference>
<dbReference type="GO" id="GO:0016020">
    <property type="term" value="C:membrane"/>
    <property type="evidence" value="ECO:0007669"/>
    <property type="project" value="UniProtKB-SubCell"/>
</dbReference>
<evidence type="ECO:0000256" key="4">
    <source>
        <dbReference type="ARBA" id="ARBA00022692"/>
    </source>
</evidence>
<organism evidence="10 11">
    <name type="scientific">Sulfoacidibacillus thermotolerans</name>
    <name type="common">Acidibacillus sulfuroxidans</name>
    <dbReference type="NCBI Taxonomy" id="1765684"/>
    <lineage>
        <taxon>Bacteria</taxon>
        <taxon>Bacillati</taxon>
        <taxon>Bacillota</taxon>
        <taxon>Bacilli</taxon>
        <taxon>Bacillales</taxon>
        <taxon>Alicyclobacillaceae</taxon>
        <taxon>Sulfoacidibacillus</taxon>
    </lineage>
</organism>
<dbReference type="EMBL" id="MPDK01000003">
    <property type="protein sequence ID" value="PWI58585.1"/>
    <property type="molecule type" value="Genomic_DNA"/>
</dbReference>
<feature type="transmembrane region" description="Helical" evidence="7">
    <location>
        <begin position="189"/>
        <end position="206"/>
    </location>
</feature>
<dbReference type="InterPro" id="IPR036837">
    <property type="entry name" value="Cation_efflux_CTD_sf"/>
</dbReference>
<feature type="transmembrane region" description="Helical" evidence="7">
    <location>
        <begin position="14"/>
        <end position="35"/>
    </location>
</feature>
<dbReference type="GO" id="GO:0008324">
    <property type="term" value="F:monoatomic cation transmembrane transporter activity"/>
    <property type="evidence" value="ECO:0007669"/>
    <property type="project" value="InterPro"/>
</dbReference>
<dbReference type="SUPFAM" id="SSF160240">
    <property type="entry name" value="Cation efflux protein cytoplasmic domain-like"/>
    <property type="match status" value="1"/>
</dbReference>
<dbReference type="InterPro" id="IPR050291">
    <property type="entry name" value="CDF_Transporter"/>
</dbReference>
<dbReference type="InterPro" id="IPR058533">
    <property type="entry name" value="Cation_efflux_TM"/>
</dbReference>
<evidence type="ECO:0000313" key="10">
    <source>
        <dbReference type="EMBL" id="PWI58585.1"/>
    </source>
</evidence>
<feature type="transmembrane region" description="Helical" evidence="7">
    <location>
        <begin position="159"/>
        <end position="177"/>
    </location>
</feature>
<evidence type="ECO:0000259" key="9">
    <source>
        <dbReference type="Pfam" id="PF16916"/>
    </source>
</evidence>
<comment type="subcellular location">
    <subcellularLocation>
        <location evidence="1">Membrane</location>
        <topology evidence="1">Multi-pass membrane protein</topology>
    </subcellularLocation>
</comment>
<comment type="similarity">
    <text evidence="2">Belongs to the cation diffusion facilitator (CDF) transporter (TC 2.A.4) family.</text>
</comment>
<dbReference type="Gene3D" id="3.30.70.1350">
    <property type="entry name" value="Cation efflux protein, cytoplasmic domain"/>
    <property type="match status" value="1"/>
</dbReference>
<dbReference type="PANTHER" id="PTHR43840">
    <property type="entry name" value="MITOCHONDRIAL METAL TRANSPORTER 1-RELATED"/>
    <property type="match status" value="1"/>
</dbReference>
<dbReference type="Gene3D" id="1.20.1510.10">
    <property type="entry name" value="Cation efflux protein transmembrane domain"/>
    <property type="match status" value="1"/>
</dbReference>
<comment type="caution">
    <text evidence="10">The sequence shown here is derived from an EMBL/GenBank/DDBJ whole genome shotgun (WGS) entry which is preliminary data.</text>
</comment>
<keyword evidence="5 7" id="KW-1133">Transmembrane helix</keyword>
<dbReference type="NCBIfam" id="TIGR01297">
    <property type="entry name" value="CDF"/>
    <property type="match status" value="1"/>
</dbReference>
<keyword evidence="6 7" id="KW-0472">Membrane</keyword>
<feature type="transmembrane region" description="Helical" evidence="7">
    <location>
        <begin position="83"/>
        <end position="101"/>
    </location>
</feature>
<keyword evidence="4 7" id="KW-0812">Transmembrane</keyword>
<dbReference type="AlphaFoldDB" id="A0A2U3DBE8"/>
<gene>
    <name evidence="10" type="ORF">BM613_03145</name>
</gene>
<dbReference type="InterPro" id="IPR027469">
    <property type="entry name" value="Cation_efflux_TMD_sf"/>
</dbReference>
<dbReference type="Pfam" id="PF01545">
    <property type="entry name" value="Cation_efflux"/>
    <property type="match status" value="1"/>
</dbReference>
<evidence type="ECO:0000313" key="11">
    <source>
        <dbReference type="Proteomes" id="UP000245380"/>
    </source>
</evidence>
<dbReference type="Pfam" id="PF16916">
    <property type="entry name" value="ZT_dimer"/>
    <property type="match status" value="1"/>
</dbReference>
<feature type="transmembrane region" description="Helical" evidence="7">
    <location>
        <begin position="41"/>
        <end position="62"/>
    </location>
</feature>
<accession>A0A2U3DBE8</accession>
<keyword evidence="11" id="KW-1185">Reference proteome</keyword>
<evidence type="ECO:0000256" key="7">
    <source>
        <dbReference type="SAM" id="Phobius"/>
    </source>
</evidence>
<evidence type="ECO:0000256" key="2">
    <source>
        <dbReference type="ARBA" id="ARBA00008114"/>
    </source>
</evidence>
<feature type="domain" description="Cation efflux protein transmembrane" evidence="8">
    <location>
        <begin position="16"/>
        <end position="214"/>
    </location>
</feature>
<dbReference type="FunFam" id="1.20.1510.10:FF:000006">
    <property type="entry name" value="Divalent cation efflux transporter"/>
    <property type="match status" value="1"/>
</dbReference>
<evidence type="ECO:0000256" key="3">
    <source>
        <dbReference type="ARBA" id="ARBA00022448"/>
    </source>
</evidence>
<dbReference type="PANTHER" id="PTHR43840:SF15">
    <property type="entry name" value="MITOCHONDRIAL METAL TRANSPORTER 1-RELATED"/>
    <property type="match status" value="1"/>
</dbReference>
<dbReference type="RefSeq" id="WP_181362860.1">
    <property type="nucleotide sequence ID" value="NZ_MPDK01000003.1"/>
</dbReference>
<evidence type="ECO:0000256" key="6">
    <source>
        <dbReference type="ARBA" id="ARBA00023136"/>
    </source>
</evidence>